<dbReference type="GeneID" id="25916611"/>
<organism evidence="1 2">
    <name type="scientific">Sphaeroforma arctica JP610</name>
    <dbReference type="NCBI Taxonomy" id="667725"/>
    <lineage>
        <taxon>Eukaryota</taxon>
        <taxon>Ichthyosporea</taxon>
        <taxon>Ichthyophonida</taxon>
        <taxon>Sphaeroforma</taxon>
    </lineage>
</organism>
<name>A0A0L0F577_9EUKA</name>
<dbReference type="EMBL" id="KQ248947">
    <property type="protein sequence ID" value="KNC71358.1"/>
    <property type="molecule type" value="Genomic_DNA"/>
</dbReference>
<reference evidence="1 2" key="1">
    <citation type="submission" date="2011-02" db="EMBL/GenBank/DDBJ databases">
        <title>The Genome Sequence of Sphaeroforma arctica JP610.</title>
        <authorList>
            <consortium name="The Broad Institute Genome Sequencing Platform"/>
            <person name="Russ C."/>
            <person name="Cuomo C."/>
            <person name="Young S.K."/>
            <person name="Zeng Q."/>
            <person name="Gargeya S."/>
            <person name="Alvarado L."/>
            <person name="Berlin A."/>
            <person name="Chapman S.B."/>
            <person name="Chen Z."/>
            <person name="Freedman E."/>
            <person name="Gellesch M."/>
            <person name="Goldberg J."/>
            <person name="Griggs A."/>
            <person name="Gujja S."/>
            <person name="Heilman E."/>
            <person name="Heiman D."/>
            <person name="Howarth C."/>
            <person name="Mehta T."/>
            <person name="Neiman D."/>
            <person name="Pearson M."/>
            <person name="Roberts A."/>
            <person name="Saif S."/>
            <person name="Shea T."/>
            <person name="Shenoy N."/>
            <person name="Sisk P."/>
            <person name="Stolte C."/>
            <person name="Sykes S."/>
            <person name="White J."/>
            <person name="Yandava C."/>
            <person name="Burger G."/>
            <person name="Gray M.W."/>
            <person name="Holland P.W.H."/>
            <person name="King N."/>
            <person name="Lang F.B.F."/>
            <person name="Roger A.J."/>
            <person name="Ruiz-Trillo I."/>
            <person name="Haas B."/>
            <person name="Nusbaum C."/>
            <person name="Birren B."/>
        </authorList>
    </citation>
    <scope>NUCLEOTIDE SEQUENCE [LARGE SCALE GENOMIC DNA]</scope>
    <source>
        <strain evidence="1 2">JP610</strain>
    </source>
</reference>
<dbReference type="AlphaFoldDB" id="A0A0L0F577"/>
<evidence type="ECO:0000313" key="1">
    <source>
        <dbReference type="EMBL" id="KNC71358.1"/>
    </source>
</evidence>
<dbReference type="RefSeq" id="XP_014145260.1">
    <property type="nucleotide sequence ID" value="XM_014289785.1"/>
</dbReference>
<feature type="non-terminal residue" evidence="1">
    <location>
        <position position="1"/>
    </location>
</feature>
<feature type="non-terminal residue" evidence="1">
    <location>
        <position position="50"/>
    </location>
</feature>
<gene>
    <name evidence="1" type="ORF">SARC_16107</name>
</gene>
<protein>
    <submittedName>
        <fullName evidence="1">Uncharacterized protein</fullName>
    </submittedName>
</protein>
<sequence length="50" mass="5914">LDCFREEFKGSYGSAHKDTIIDYRDIHCWRGEENGVMVEYGRGDTIDHYE</sequence>
<evidence type="ECO:0000313" key="2">
    <source>
        <dbReference type="Proteomes" id="UP000054560"/>
    </source>
</evidence>
<proteinExistence type="predicted"/>
<keyword evidence="2" id="KW-1185">Reference proteome</keyword>
<accession>A0A0L0F577</accession>
<dbReference type="Proteomes" id="UP000054560">
    <property type="component" value="Unassembled WGS sequence"/>
</dbReference>